<gene>
    <name evidence="1" type="ORF">OTI717_LOCUS40897</name>
</gene>
<feature type="non-terminal residue" evidence="1">
    <location>
        <position position="1"/>
    </location>
</feature>
<evidence type="ECO:0000313" key="1">
    <source>
        <dbReference type="EMBL" id="CAF4264754.1"/>
    </source>
</evidence>
<organism evidence="1 2">
    <name type="scientific">Rotaria sordida</name>
    <dbReference type="NCBI Taxonomy" id="392033"/>
    <lineage>
        <taxon>Eukaryota</taxon>
        <taxon>Metazoa</taxon>
        <taxon>Spiralia</taxon>
        <taxon>Gnathifera</taxon>
        <taxon>Rotifera</taxon>
        <taxon>Eurotatoria</taxon>
        <taxon>Bdelloidea</taxon>
        <taxon>Philodinida</taxon>
        <taxon>Philodinidae</taxon>
        <taxon>Rotaria</taxon>
    </lineage>
</organism>
<protein>
    <submittedName>
        <fullName evidence="1">Uncharacterized protein</fullName>
    </submittedName>
</protein>
<accession>A0A820FNZ8</accession>
<comment type="caution">
    <text evidence="1">The sequence shown here is derived from an EMBL/GenBank/DDBJ whole genome shotgun (WGS) entry which is preliminary data.</text>
</comment>
<name>A0A820FNZ8_9BILA</name>
<dbReference type="EMBL" id="CAJOAX010036121">
    <property type="protein sequence ID" value="CAF4264754.1"/>
    <property type="molecule type" value="Genomic_DNA"/>
</dbReference>
<proteinExistence type="predicted"/>
<reference evidence="1" key="1">
    <citation type="submission" date="2021-02" db="EMBL/GenBank/DDBJ databases">
        <authorList>
            <person name="Nowell W R."/>
        </authorList>
    </citation>
    <scope>NUCLEOTIDE SEQUENCE</scope>
</reference>
<dbReference type="AlphaFoldDB" id="A0A820FNZ8"/>
<evidence type="ECO:0000313" key="2">
    <source>
        <dbReference type="Proteomes" id="UP000663823"/>
    </source>
</evidence>
<dbReference type="Proteomes" id="UP000663823">
    <property type="component" value="Unassembled WGS sequence"/>
</dbReference>
<sequence length="39" mass="4471">IMSPTDKVKIQMKYPPINNDKESDIKSFSVFKGLTLDEL</sequence>